<reference evidence="1 2" key="1">
    <citation type="submission" date="2023-10" db="EMBL/GenBank/DDBJ databases">
        <title>Noviherbaspirillum sp. CPCC 100848 genome assembly.</title>
        <authorList>
            <person name="Li X.Y."/>
            <person name="Fang X.M."/>
        </authorList>
    </citation>
    <scope>NUCLEOTIDE SEQUENCE [LARGE SCALE GENOMIC DNA]</scope>
    <source>
        <strain evidence="1 2">CPCC 100848</strain>
    </source>
</reference>
<accession>A0ABU6JB86</accession>
<evidence type="ECO:0000313" key="1">
    <source>
        <dbReference type="EMBL" id="MEC4720793.1"/>
    </source>
</evidence>
<organism evidence="1 2">
    <name type="scientific">Noviherbaspirillum album</name>
    <dbReference type="NCBI Taxonomy" id="3080276"/>
    <lineage>
        <taxon>Bacteria</taxon>
        <taxon>Pseudomonadati</taxon>
        <taxon>Pseudomonadota</taxon>
        <taxon>Betaproteobacteria</taxon>
        <taxon>Burkholderiales</taxon>
        <taxon>Oxalobacteraceae</taxon>
        <taxon>Noviherbaspirillum</taxon>
    </lineage>
</organism>
<gene>
    <name evidence="1" type="ORF">RY831_16635</name>
</gene>
<name>A0ABU6JB86_9BURK</name>
<protein>
    <submittedName>
        <fullName evidence="1">Uncharacterized protein</fullName>
    </submittedName>
</protein>
<comment type="caution">
    <text evidence="1">The sequence shown here is derived from an EMBL/GenBank/DDBJ whole genome shotgun (WGS) entry which is preliminary data.</text>
</comment>
<dbReference type="EMBL" id="JAWIIV010000013">
    <property type="protein sequence ID" value="MEC4720793.1"/>
    <property type="molecule type" value="Genomic_DNA"/>
</dbReference>
<dbReference type="Proteomes" id="UP001352263">
    <property type="component" value="Unassembled WGS sequence"/>
</dbReference>
<proteinExistence type="predicted"/>
<evidence type="ECO:0000313" key="2">
    <source>
        <dbReference type="Proteomes" id="UP001352263"/>
    </source>
</evidence>
<keyword evidence="2" id="KW-1185">Reference proteome</keyword>
<sequence>MIQFSGFGAHDPTPSIFATIGNECRLLNTPRLCRFASHGHLERFHPDLPADAGQIAAGTAF</sequence>
<dbReference type="RefSeq" id="WP_326507508.1">
    <property type="nucleotide sequence ID" value="NZ_JAWIIV010000013.1"/>
</dbReference>